<proteinExistence type="predicted"/>
<evidence type="ECO:0000313" key="2">
    <source>
        <dbReference type="EMBL" id="MBR7674554.1"/>
    </source>
</evidence>
<feature type="chain" id="PRO_5039255416" evidence="1">
    <location>
        <begin position="21"/>
        <end position="70"/>
    </location>
</feature>
<dbReference type="AlphaFoldDB" id="A0A8T4IZ39"/>
<organism evidence="2 3">
    <name type="scientific">Streptomyces daliensis</name>
    <dbReference type="NCBI Taxonomy" id="299421"/>
    <lineage>
        <taxon>Bacteria</taxon>
        <taxon>Bacillati</taxon>
        <taxon>Actinomycetota</taxon>
        <taxon>Actinomycetes</taxon>
        <taxon>Kitasatosporales</taxon>
        <taxon>Streptomycetaceae</taxon>
        <taxon>Streptomyces</taxon>
    </lineage>
</organism>
<dbReference type="Proteomes" id="UP000675554">
    <property type="component" value="Unassembled WGS sequence"/>
</dbReference>
<keyword evidence="3" id="KW-1185">Reference proteome</keyword>
<protein>
    <submittedName>
        <fullName evidence="2">Uncharacterized protein</fullName>
    </submittedName>
</protein>
<comment type="caution">
    <text evidence="2">The sequence shown here is derived from an EMBL/GenBank/DDBJ whole genome shotgun (WGS) entry which is preliminary data.</text>
</comment>
<feature type="signal peptide" evidence="1">
    <location>
        <begin position="1"/>
        <end position="20"/>
    </location>
</feature>
<reference evidence="2" key="1">
    <citation type="submission" date="2021-04" db="EMBL/GenBank/DDBJ databases">
        <title>Sequencing of actinobacteria type strains.</title>
        <authorList>
            <person name="Nguyen G.-S."/>
            <person name="Wentzel A."/>
        </authorList>
    </citation>
    <scope>NUCLEOTIDE SEQUENCE</scope>
    <source>
        <strain evidence="2">DSM 42095</strain>
    </source>
</reference>
<evidence type="ECO:0000256" key="1">
    <source>
        <dbReference type="SAM" id="SignalP"/>
    </source>
</evidence>
<sequence>MLGLSTLGMLYLNAAMAASAKERNTRHVNAATSLVDEARDAVNLVKDVVGVHPSPSWQLRQLTERCGLRA</sequence>
<gene>
    <name evidence="2" type="ORF">KDA82_16320</name>
</gene>
<keyword evidence="1" id="KW-0732">Signal</keyword>
<evidence type="ECO:0000313" key="3">
    <source>
        <dbReference type="Proteomes" id="UP000675554"/>
    </source>
</evidence>
<name>A0A8T4IZ39_9ACTN</name>
<dbReference type="EMBL" id="JAGSMN010000357">
    <property type="protein sequence ID" value="MBR7674554.1"/>
    <property type="molecule type" value="Genomic_DNA"/>
</dbReference>
<accession>A0A8T4IZ39</accession>